<dbReference type="STRING" id="42249.A0A317T404"/>
<dbReference type="Pfam" id="PF11915">
    <property type="entry name" value="DUF3433"/>
    <property type="match status" value="1"/>
</dbReference>
<dbReference type="AlphaFoldDB" id="A0A317T404"/>
<protein>
    <submittedName>
        <fullName evidence="2">Uncharacterized protein</fullName>
    </submittedName>
</protein>
<dbReference type="EMBL" id="PYWC01000002">
    <property type="protein sequence ID" value="PWW80517.1"/>
    <property type="molecule type" value="Genomic_DNA"/>
</dbReference>
<gene>
    <name evidence="2" type="ORF">C7212DRAFT_361529</name>
</gene>
<evidence type="ECO:0000313" key="2">
    <source>
        <dbReference type="EMBL" id="PWW80517.1"/>
    </source>
</evidence>
<reference evidence="2 3" key="1">
    <citation type="submission" date="2018-03" db="EMBL/GenBank/DDBJ databases">
        <title>Genomes of Pezizomycetes fungi and the evolution of truffles.</title>
        <authorList>
            <person name="Murat C."/>
            <person name="Payen T."/>
            <person name="Noel B."/>
            <person name="Kuo A."/>
            <person name="Martin F.M."/>
        </authorList>
    </citation>
    <scope>NUCLEOTIDE SEQUENCE [LARGE SCALE GENOMIC DNA]</scope>
    <source>
        <strain evidence="2">091103-1</strain>
    </source>
</reference>
<dbReference type="Proteomes" id="UP000246991">
    <property type="component" value="Unassembled WGS sequence"/>
</dbReference>
<keyword evidence="1" id="KW-0812">Transmembrane</keyword>
<name>A0A317T404_9PEZI</name>
<feature type="transmembrane region" description="Helical" evidence="1">
    <location>
        <begin position="775"/>
        <end position="797"/>
    </location>
</feature>
<evidence type="ECO:0000256" key="1">
    <source>
        <dbReference type="SAM" id="Phobius"/>
    </source>
</evidence>
<dbReference type="InterPro" id="IPR021840">
    <property type="entry name" value="DUF3433"/>
</dbReference>
<dbReference type="PANTHER" id="PTHR37544">
    <property type="entry name" value="SPRAY-RELATED"/>
    <property type="match status" value="1"/>
</dbReference>
<keyword evidence="1" id="KW-1133">Transmembrane helix</keyword>
<organism evidence="2 3">
    <name type="scientific">Tuber magnatum</name>
    <name type="common">white Piedmont truffle</name>
    <dbReference type="NCBI Taxonomy" id="42249"/>
    <lineage>
        <taxon>Eukaryota</taxon>
        <taxon>Fungi</taxon>
        <taxon>Dikarya</taxon>
        <taxon>Ascomycota</taxon>
        <taxon>Pezizomycotina</taxon>
        <taxon>Pezizomycetes</taxon>
        <taxon>Pezizales</taxon>
        <taxon>Tuberaceae</taxon>
        <taxon>Tuber</taxon>
    </lineage>
</organism>
<dbReference type="OrthoDB" id="3248909at2759"/>
<evidence type="ECO:0000313" key="3">
    <source>
        <dbReference type="Proteomes" id="UP000246991"/>
    </source>
</evidence>
<sequence length="873" mass="97891">MTPLMSDLLERTTITRTSPDVATQAVLMPLEGQESSFSTRFAYIAFQYTWRDKHFQSSRPPILPLSPWTLRALMRTDFRIGNTGSLKPQRIWEDLMPWYMDHYNGTWKGDVYVPHRVSALFCKPSYWKQEVEIKVSVETGAIADSTAIGEREPFTEFNREILEDAVVTGRLAPENTIWDVLPGMDDFGYFPDEFPDADYQLKQKSSVDCISENSPVNHLNPRSLTSFAMEAEVPQTLPYLLLYPPRFLETYKKPFRLLFALAISEELDLQGTEFMSQHLLEEVLLWGDHRYCLRLIEVIGPQIDKMRESTFAVPGKSVRVLSLSNSKDAMTPVKRIPRIGGATSASRLLFGYLPTLVAVSIEPLWALLGRYACMVTPFEHLNRIGGVSAKSALTISCERTPPHFQLWHAYSLKSTLIGVLSSVILFANLLAIALGSLFEPVKAVKSVNDQYYNVMQPILWPQNISAPSQERLGAPFPELKVHPEPEIFYVLWGNPSGHMHCRNGPLRTGHQGVISRRVKTRGFGANVKCKLLKNEDWDVTLNISSNSYHAEIEDECAGEVALNRAISPSIWGRSAPDSGYEWSPALPSGEFSKTEMVGIKCSQELRTVEAWVDISPKETILSVQPLPNTEQSLPDSFFSALALALAGESETPVQSSLDLSFQWGLANSASKLNRTLGTMSGGELDPSFEPHPLKWVNHLMKLSDPTMNRKETHLPNEAALVKTFEKTITSIFATYLSIRSQQLFLPTSGRPSDLPPTPIPGYTYLTDDRITLSPAMFTITIFIISFFILVKLLVYMIRPGRNLTHLPTTLGATYALVYASNVLDDLAGVTARGYRERLKAFERLEHRYSYGEFVGGDGREHFGVFKEAGATDP</sequence>
<keyword evidence="3" id="KW-1185">Reference proteome</keyword>
<accession>A0A317T404</accession>
<dbReference type="PANTHER" id="PTHR37544:SF3">
    <property type="entry name" value="SPRAY"/>
    <property type="match status" value="1"/>
</dbReference>
<proteinExistence type="predicted"/>
<comment type="caution">
    <text evidence="2">The sequence shown here is derived from an EMBL/GenBank/DDBJ whole genome shotgun (WGS) entry which is preliminary data.</text>
</comment>
<keyword evidence="1" id="KW-0472">Membrane</keyword>